<comment type="caution">
    <text evidence="1">The sequence shown here is derived from an EMBL/GenBank/DDBJ whole genome shotgun (WGS) entry which is preliminary data.</text>
</comment>
<evidence type="ECO:0008006" key="2">
    <source>
        <dbReference type="Google" id="ProtNLM"/>
    </source>
</evidence>
<gene>
    <name evidence="1" type="ORF">LCGC14_0249580</name>
</gene>
<organism evidence="1">
    <name type="scientific">marine sediment metagenome</name>
    <dbReference type="NCBI Taxonomy" id="412755"/>
    <lineage>
        <taxon>unclassified sequences</taxon>
        <taxon>metagenomes</taxon>
        <taxon>ecological metagenomes</taxon>
    </lineage>
</organism>
<dbReference type="EMBL" id="LAZR01000129">
    <property type="protein sequence ID" value="KKN88395.1"/>
    <property type="molecule type" value="Genomic_DNA"/>
</dbReference>
<evidence type="ECO:0000313" key="1">
    <source>
        <dbReference type="EMBL" id="KKN88395.1"/>
    </source>
</evidence>
<protein>
    <recommendedName>
        <fullName evidence="2">Sulfotransferase domain-containing protein</fullName>
    </recommendedName>
</protein>
<dbReference type="InterPro" id="IPR027417">
    <property type="entry name" value="P-loop_NTPase"/>
</dbReference>
<dbReference type="SUPFAM" id="SSF52540">
    <property type="entry name" value="P-loop containing nucleoside triphosphate hydrolases"/>
    <property type="match status" value="1"/>
</dbReference>
<reference evidence="1" key="1">
    <citation type="journal article" date="2015" name="Nature">
        <title>Complex archaea that bridge the gap between prokaryotes and eukaryotes.</title>
        <authorList>
            <person name="Spang A."/>
            <person name="Saw J.H."/>
            <person name="Jorgensen S.L."/>
            <person name="Zaremba-Niedzwiedzka K."/>
            <person name="Martijn J."/>
            <person name="Lind A.E."/>
            <person name="van Eijk R."/>
            <person name="Schleper C."/>
            <person name="Guy L."/>
            <person name="Ettema T.J."/>
        </authorList>
    </citation>
    <scope>NUCLEOTIDE SEQUENCE</scope>
</reference>
<dbReference type="AlphaFoldDB" id="A0A0F9U587"/>
<name>A0A0F9U587_9ZZZZ</name>
<accession>A0A0F9U587</accession>
<proteinExistence type="predicted"/>
<sequence length="185" mass="21403">MIHYPTFQFASPPRTATTWFCQAAHIAGLGWGDKAHAHIPPPENFGGVNVCLVRHPYDWLVSYYYALLGGAIGVDCVDVFVPMARESKDLKQFVRRYTIEYPGAIWDMHRAYQASIVYRVEDLPWNVIGFFESLGVKKHLLKKLETAGPTNVCQNIPYADFPKLKKRVCEVEKEFCERYDYDYWN</sequence>